<dbReference type="InterPro" id="IPR026444">
    <property type="entry name" value="Secre_tail"/>
</dbReference>
<evidence type="ECO:0000259" key="2">
    <source>
        <dbReference type="PROSITE" id="PS50835"/>
    </source>
</evidence>
<dbReference type="SUPFAM" id="SSF49299">
    <property type="entry name" value="PKD domain"/>
    <property type="match status" value="1"/>
</dbReference>
<name>A0A1I2ZEY3_9BACT</name>
<dbReference type="PROSITE" id="PS50835">
    <property type="entry name" value="IG_LIKE"/>
    <property type="match status" value="1"/>
</dbReference>
<dbReference type="OrthoDB" id="629398at2"/>
<dbReference type="EMBL" id="FOOT01000013">
    <property type="protein sequence ID" value="SFH36175.1"/>
    <property type="molecule type" value="Genomic_DNA"/>
</dbReference>
<keyword evidence="4" id="KW-1185">Reference proteome</keyword>
<accession>A0A1I2ZEY3</accession>
<evidence type="ECO:0000313" key="4">
    <source>
        <dbReference type="Proteomes" id="UP000198724"/>
    </source>
</evidence>
<dbReference type="InterPro" id="IPR013783">
    <property type="entry name" value="Ig-like_fold"/>
</dbReference>
<dbReference type="AlphaFoldDB" id="A0A1I2ZEY3"/>
<sequence length="751" mass="81300">MKKVYSYSMKQTHFKWQQVYPSLRFLFLSLALYLLANTNAVAKSAFVNSSTANTIRLEINTSKTGNILDCAVTEVLMESQIYVDETLTKEGFSYSWTGPASFEANTQDVVVTVPGWYRLTVSNADGLTSSKEYIVYGPGFPDDYAGPDLTMHSTDTSIKLQGKAYNFYHVSWEASNGGNIVSGANTYTPTVDAPGTYTIFLTSPAGCTMQDAMVVTEAEDVLVARIGDGNVPRVDCDSNPITLISFVTLNGKEVTEGITYSWTGPNDYVSDARHASVKEPGEYRLEVKHMASGLTSSASIGVTQLRFPEGSAGPDKVLTCNNPTVTLEGSITNDFGWPIWLASDGGNIVSGYRTLNPVVDAPGTYTLILQHAKGCPVEYTVKVTRDEGPSISATGGRLDCASGSVQLTGSSDREGVTYSWTGPNGYTSTEQNPTVKVAGDYTLTVTDPETGCSASTMVAVTPSTSELTAKEYLIDFNSEKNGLISSIETDAGPVSIMGRKRNPGSIETYASENHAAIFNTRAPTGDDTDLYTTDWGRVLIINTDLSDVPDDNQWGGELILDFSAIGPVTLESLGLLDLDHYEDMSWVYMYDEAGNELHKIHLKTKGDNSKQTVDLGNTRGVTKLKVVLDGRDGSGNFAGSGAIDDIRFRVETEVASPCESVQQQEAMQALAYPTTFSDKATVQFMLQDAGNYTVNLYDTQGNLVRELQKGTAMAHEQITIEVAAGSLKEGMYLVRIVSPTDNKTLKLILKR</sequence>
<gene>
    <name evidence="3" type="ORF">SAMN05421739_11340</name>
</gene>
<dbReference type="Proteomes" id="UP000198724">
    <property type="component" value="Unassembled WGS sequence"/>
</dbReference>
<proteinExistence type="predicted"/>
<feature type="compositionally biased region" description="Polar residues" evidence="1">
    <location>
        <begin position="418"/>
        <end position="432"/>
    </location>
</feature>
<organism evidence="3 4">
    <name type="scientific">Pontibacter chinhatensis</name>
    <dbReference type="NCBI Taxonomy" id="1436961"/>
    <lineage>
        <taxon>Bacteria</taxon>
        <taxon>Pseudomonadati</taxon>
        <taxon>Bacteroidota</taxon>
        <taxon>Cytophagia</taxon>
        <taxon>Cytophagales</taxon>
        <taxon>Hymenobacteraceae</taxon>
        <taxon>Pontibacter</taxon>
    </lineage>
</organism>
<feature type="region of interest" description="Disordered" evidence="1">
    <location>
        <begin position="412"/>
        <end position="432"/>
    </location>
</feature>
<dbReference type="STRING" id="1436961.SAMN05421739_11340"/>
<dbReference type="Gene3D" id="2.60.40.10">
    <property type="entry name" value="Immunoglobulins"/>
    <property type="match status" value="1"/>
</dbReference>
<feature type="domain" description="Ig-like" evidence="2">
    <location>
        <begin position="376"/>
        <end position="468"/>
    </location>
</feature>
<dbReference type="InterPro" id="IPR007110">
    <property type="entry name" value="Ig-like_dom"/>
</dbReference>
<reference evidence="4" key="1">
    <citation type="submission" date="2016-10" db="EMBL/GenBank/DDBJ databases">
        <authorList>
            <person name="Varghese N."/>
            <person name="Submissions S."/>
        </authorList>
    </citation>
    <scope>NUCLEOTIDE SEQUENCE [LARGE SCALE GENOMIC DNA]</scope>
    <source>
        <strain evidence="4">LP51</strain>
    </source>
</reference>
<dbReference type="CDD" id="cd00146">
    <property type="entry name" value="PKD"/>
    <property type="match status" value="1"/>
</dbReference>
<dbReference type="InterPro" id="IPR035986">
    <property type="entry name" value="PKD_dom_sf"/>
</dbReference>
<evidence type="ECO:0000256" key="1">
    <source>
        <dbReference type="SAM" id="MobiDB-lite"/>
    </source>
</evidence>
<protein>
    <submittedName>
        <fullName evidence="3">Por secretion system C-terminal sorting domain-containing protein</fullName>
    </submittedName>
</protein>
<evidence type="ECO:0000313" key="3">
    <source>
        <dbReference type="EMBL" id="SFH36175.1"/>
    </source>
</evidence>
<dbReference type="NCBIfam" id="TIGR04183">
    <property type="entry name" value="Por_Secre_tail"/>
    <property type="match status" value="1"/>
</dbReference>
<dbReference type="Pfam" id="PF18962">
    <property type="entry name" value="Por_Secre_tail"/>
    <property type="match status" value="1"/>
</dbReference>